<sequence>MRYREVAKTLRKQGCEVIRQNGTSHVIWYSPLTNRNFPVPNHPSRDIPKPFLRELSKPG</sequence>
<organism evidence="1 2">
    <name type="scientific">Bacillus subtilis</name>
    <dbReference type="NCBI Taxonomy" id="1423"/>
    <lineage>
        <taxon>Bacteria</taxon>
        <taxon>Bacillati</taxon>
        <taxon>Bacillota</taxon>
        <taxon>Bacilli</taxon>
        <taxon>Bacillales</taxon>
        <taxon>Bacillaceae</taxon>
        <taxon>Bacillus</taxon>
    </lineage>
</organism>
<reference evidence="1" key="1">
    <citation type="submission" date="2025-02" db="EMBL/GenBank/DDBJ databases">
        <title>Complete genome sequences of 52 Bacillus and Priestia strains isolated from West-African fermentations and 26 reference strains from the DSMZ collection.</title>
        <authorList>
            <person name="Wiedenbein E.S."/>
            <person name="Canoy T.S."/>
            <person name="Hui Y."/>
            <person name="Parkouda C."/>
            <person name="Dawende C."/>
            <person name="Ametefe E."/>
            <person name="Jespersen L."/>
            <person name="Nielsen D.S."/>
        </authorList>
    </citation>
    <scope>NUCLEOTIDE SEQUENCE</scope>
    <source>
        <strain evidence="1">PRO56</strain>
    </source>
</reference>
<evidence type="ECO:0000313" key="2">
    <source>
        <dbReference type="Proteomes" id="UP001214898"/>
    </source>
</evidence>
<evidence type="ECO:0000313" key="1">
    <source>
        <dbReference type="EMBL" id="XRL96727.1"/>
    </source>
</evidence>
<accession>A0AC62A431</accession>
<protein>
    <submittedName>
        <fullName evidence="1">Type II toxin-antitoxin system HicA family toxin</fullName>
    </submittedName>
</protein>
<dbReference type="Proteomes" id="UP001214898">
    <property type="component" value="Chromosome"/>
</dbReference>
<gene>
    <name evidence="1" type="ORF">P5633_22110</name>
</gene>
<proteinExistence type="predicted"/>
<dbReference type="EMBL" id="CP120576">
    <property type="protein sequence ID" value="XRL96727.1"/>
    <property type="molecule type" value="Genomic_DNA"/>
</dbReference>
<name>A0AC62A431_BACIU</name>